<dbReference type="EMBL" id="VNIM01000002">
    <property type="protein sequence ID" value="TVV77344.1"/>
    <property type="molecule type" value="Genomic_DNA"/>
</dbReference>
<dbReference type="Pfam" id="PF09557">
    <property type="entry name" value="DUF2382"/>
    <property type="match status" value="1"/>
</dbReference>
<dbReference type="AlphaFoldDB" id="A0A558RDB6"/>
<organism evidence="2 3">
    <name type="scientific">Alterirhizorhabdus solaris</name>
    <dbReference type="NCBI Taxonomy" id="2529389"/>
    <lineage>
        <taxon>Bacteria</taxon>
        <taxon>Pseudomonadati</taxon>
        <taxon>Pseudomonadota</taxon>
        <taxon>Alphaproteobacteria</taxon>
        <taxon>Sphingomonadales</taxon>
        <taxon>Rhizorhabdaceae</taxon>
        <taxon>Alterirhizorhabdus</taxon>
    </lineage>
</organism>
<accession>A0A558RDB6</accession>
<evidence type="ECO:0000259" key="1">
    <source>
        <dbReference type="Pfam" id="PF09557"/>
    </source>
</evidence>
<dbReference type="InterPro" id="IPR019060">
    <property type="entry name" value="DUF2382"/>
</dbReference>
<name>A0A558RDB6_9SPHN</name>
<evidence type="ECO:0000313" key="3">
    <source>
        <dbReference type="Proteomes" id="UP000318681"/>
    </source>
</evidence>
<proteinExistence type="predicted"/>
<reference evidence="2 3" key="1">
    <citation type="submission" date="2019-07" db="EMBL/GenBank/DDBJ databases">
        <title>Sphingomonas solaris sp. nov., isolated from a solar panel from Boston, Massachusetts.</title>
        <authorList>
            <person name="Tanner K."/>
            <person name="Pascual J."/>
            <person name="Mancuso C."/>
            <person name="Pereto J."/>
            <person name="Khalil A."/>
            <person name="Vilanova C."/>
        </authorList>
    </citation>
    <scope>NUCLEOTIDE SEQUENCE [LARGE SCALE GENOMIC DNA]</scope>
    <source>
        <strain evidence="2 3">R4DWN</strain>
    </source>
</reference>
<dbReference type="RefSeq" id="WP_145147150.1">
    <property type="nucleotide sequence ID" value="NZ_VNIM01000002.1"/>
</dbReference>
<dbReference type="OrthoDB" id="7586109at2"/>
<dbReference type="Proteomes" id="UP000318681">
    <property type="component" value="Unassembled WGS sequence"/>
</dbReference>
<gene>
    <name evidence="2" type="ORF">FOY91_00860</name>
</gene>
<sequence length="139" mass="15858">MAGEQTDEDQSVRIPTMEERLHLTRERVETGRVRISSTVRTEQVAVDEELTSTSVCVERVPVDILVDVAPQIRTEGDRTIMPVVEEVMVKRFRIIEEVHLIREMTIDRYKEDVSLRRQDIAVARIDVDQPAGSKDGQAS</sequence>
<evidence type="ECO:0000313" key="2">
    <source>
        <dbReference type="EMBL" id="TVV77344.1"/>
    </source>
</evidence>
<keyword evidence="3" id="KW-1185">Reference proteome</keyword>
<protein>
    <submittedName>
        <fullName evidence="2">DUF2382 domain-containing protein</fullName>
    </submittedName>
</protein>
<feature type="domain" description="DUF2382" evidence="1">
    <location>
        <begin position="15"/>
        <end position="122"/>
    </location>
</feature>
<comment type="caution">
    <text evidence="2">The sequence shown here is derived from an EMBL/GenBank/DDBJ whole genome shotgun (WGS) entry which is preliminary data.</text>
</comment>